<proteinExistence type="predicted"/>
<dbReference type="AlphaFoldDB" id="A0AB39ZJA7"/>
<dbReference type="PANTHER" id="PTHR17985:SF8">
    <property type="entry name" value="TRANSPORT AND GOLGI ORGANIZATION PROTEIN 2 HOMOLOG"/>
    <property type="match status" value="1"/>
</dbReference>
<dbReference type="PANTHER" id="PTHR17985">
    <property type="entry name" value="SER/THR-RICH PROTEIN T10 IN DGCR REGION"/>
    <property type="match status" value="1"/>
</dbReference>
<dbReference type="InterPro" id="IPR008551">
    <property type="entry name" value="TANGO2"/>
</dbReference>
<evidence type="ECO:0000313" key="2">
    <source>
        <dbReference type="RefSeq" id="XP_016935109.2"/>
    </source>
</evidence>
<sequence>MCVIFFCADSNPQVGGYKLILASNRDEFFARATQSAAKWANAEHVYGGIDLEPGREGGTWLAIGHSAGFFKVGALLNLTGEPKPRDAVAHKNILQPHNHNSNSTGINLCPKPTTSNNNSHPNPNLNLNLNPSKGHSNNEHFLLGRGMIVADFVTQADEEHSIQNYNQTLLKDCTKYSAFNFVSIEIGSSSLPARVELLSNVPPTLEEFRNGECYGFGNSLPHTPFEKVRHGQQQFEAIVKEHGGSSVQTLSAHLMQLLRNKHKFWPDAELKRRAPNWGEGLSALNVHIEDHAYGSRTHTVILVDSHNKMHFIEETMAGVDPQGEWSRTHIEKNFQQSV</sequence>
<dbReference type="GO" id="GO:0005794">
    <property type="term" value="C:Golgi apparatus"/>
    <property type="evidence" value="ECO:0007669"/>
    <property type="project" value="TreeGrafter"/>
</dbReference>
<keyword evidence="1" id="KW-1185">Reference proteome</keyword>
<reference evidence="2" key="1">
    <citation type="submission" date="2025-08" db="UniProtKB">
        <authorList>
            <consortium name="RefSeq"/>
        </authorList>
    </citation>
    <scope>IDENTIFICATION</scope>
</reference>
<dbReference type="RefSeq" id="XP_016935109.2">
    <property type="nucleotide sequence ID" value="XM_017079620.4"/>
</dbReference>
<dbReference type="GeneID" id="108013701"/>
<dbReference type="Pfam" id="PF05742">
    <property type="entry name" value="TANGO2"/>
    <property type="match status" value="2"/>
</dbReference>
<name>A0AB39ZJA7_DROSZ</name>
<dbReference type="GO" id="GO:0007030">
    <property type="term" value="P:Golgi organization"/>
    <property type="evidence" value="ECO:0007669"/>
    <property type="project" value="TreeGrafter"/>
</dbReference>
<dbReference type="GO" id="GO:0009306">
    <property type="term" value="P:protein secretion"/>
    <property type="evidence" value="ECO:0007669"/>
    <property type="project" value="TreeGrafter"/>
</dbReference>
<evidence type="ECO:0000313" key="1">
    <source>
        <dbReference type="Proteomes" id="UP001652628"/>
    </source>
</evidence>
<dbReference type="Proteomes" id="UP001652628">
    <property type="component" value="Chromosome X"/>
</dbReference>
<dbReference type="CTD" id="128989"/>
<organism evidence="1 2">
    <name type="scientific">Drosophila suzukii</name>
    <name type="common">Spotted-wing drosophila fruit fly</name>
    <dbReference type="NCBI Taxonomy" id="28584"/>
    <lineage>
        <taxon>Eukaryota</taxon>
        <taxon>Metazoa</taxon>
        <taxon>Ecdysozoa</taxon>
        <taxon>Arthropoda</taxon>
        <taxon>Hexapoda</taxon>
        <taxon>Insecta</taxon>
        <taxon>Pterygota</taxon>
        <taxon>Neoptera</taxon>
        <taxon>Endopterygota</taxon>
        <taxon>Diptera</taxon>
        <taxon>Brachycera</taxon>
        <taxon>Muscomorpha</taxon>
        <taxon>Ephydroidea</taxon>
        <taxon>Drosophilidae</taxon>
        <taxon>Drosophila</taxon>
        <taxon>Sophophora</taxon>
    </lineage>
</organism>
<gene>
    <name evidence="2" type="primary">Tango2</name>
</gene>
<accession>A0AB39ZJA7</accession>
<protein>
    <submittedName>
        <fullName evidence="2">Transport and Golgi organization protein 2 isoform X1</fullName>
    </submittedName>
</protein>